<dbReference type="GO" id="GO:0004197">
    <property type="term" value="F:cysteine-type endopeptidase activity"/>
    <property type="evidence" value="ECO:0007669"/>
    <property type="project" value="UniProtKB-EC"/>
</dbReference>
<accession>A0A0H5R7K1</accession>
<evidence type="ECO:0000256" key="2">
    <source>
        <dbReference type="ARBA" id="ARBA00012465"/>
    </source>
</evidence>
<dbReference type="Gene3D" id="3.90.70.10">
    <property type="entry name" value="Cysteine proteinases"/>
    <property type="match status" value="1"/>
</dbReference>
<feature type="active site" evidence="7">
    <location>
        <position position="420"/>
    </location>
</feature>
<dbReference type="GO" id="GO:0005737">
    <property type="term" value="C:cytoplasm"/>
    <property type="evidence" value="ECO:0007669"/>
    <property type="project" value="TreeGrafter"/>
</dbReference>
<dbReference type="GO" id="GO:0070005">
    <property type="term" value="F:cysteine-type aminopeptidase activity"/>
    <property type="evidence" value="ECO:0007669"/>
    <property type="project" value="InterPro"/>
</dbReference>
<dbReference type="Pfam" id="PF03051">
    <property type="entry name" value="Peptidase_C1_2"/>
    <property type="match status" value="1"/>
</dbReference>
<evidence type="ECO:0000256" key="1">
    <source>
        <dbReference type="ARBA" id="ARBA00000423"/>
    </source>
</evidence>
<dbReference type="InterPro" id="IPR000169">
    <property type="entry name" value="Pept_cys_AS"/>
</dbReference>
<evidence type="ECO:0000256" key="6">
    <source>
        <dbReference type="PIRNR" id="PIRNR005700"/>
    </source>
</evidence>
<evidence type="ECO:0000256" key="3">
    <source>
        <dbReference type="ARBA" id="ARBA00022670"/>
    </source>
</evidence>
<dbReference type="PANTHER" id="PTHR10363">
    <property type="entry name" value="BLEOMYCIN HYDROLASE"/>
    <property type="match status" value="1"/>
</dbReference>
<name>A0A0H5R7K1_9EUKA</name>
<organism evidence="8">
    <name type="scientific">Spongospora subterranea</name>
    <dbReference type="NCBI Taxonomy" id="70186"/>
    <lineage>
        <taxon>Eukaryota</taxon>
        <taxon>Sar</taxon>
        <taxon>Rhizaria</taxon>
        <taxon>Endomyxa</taxon>
        <taxon>Phytomyxea</taxon>
        <taxon>Plasmodiophorida</taxon>
        <taxon>Plasmodiophoridae</taxon>
        <taxon>Spongospora</taxon>
    </lineage>
</organism>
<evidence type="ECO:0000256" key="7">
    <source>
        <dbReference type="PIRSR" id="PIRSR005700-1"/>
    </source>
</evidence>
<dbReference type="CDD" id="cd00585">
    <property type="entry name" value="Peptidase_C1B"/>
    <property type="match status" value="1"/>
</dbReference>
<evidence type="ECO:0000256" key="5">
    <source>
        <dbReference type="ARBA" id="ARBA00022807"/>
    </source>
</evidence>
<dbReference type="PROSITE" id="PS00139">
    <property type="entry name" value="THIOL_PROTEASE_CYS"/>
    <property type="match status" value="1"/>
</dbReference>
<dbReference type="EMBL" id="HACM01009290">
    <property type="protein sequence ID" value="CRZ09732.1"/>
    <property type="molecule type" value="Transcribed_RNA"/>
</dbReference>
<keyword evidence="5 6" id="KW-0788">Thiol protease</keyword>
<dbReference type="InterPro" id="IPR004134">
    <property type="entry name" value="Peptidase_C1B"/>
</dbReference>
<keyword evidence="3 6" id="KW-0645">Protease</keyword>
<dbReference type="EC" id="3.4.22.40" evidence="2"/>
<dbReference type="InterPro" id="IPR038765">
    <property type="entry name" value="Papain-like_cys_pep_sf"/>
</dbReference>
<dbReference type="GO" id="GO:0043418">
    <property type="term" value="P:homocysteine catabolic process"/>
    <property type="evidence" value="ECO:0007669"/>
    <property type="project" value="TreeGrafter"/>
</dbReference>
<sequence>MSTLKSFLRVHIPLVNRFGSTVLQLRSFSSKMKFDKCSTTSGSISADCLAKWNADFQSDKKNILAANSVCQSDVADVLINRNAVVLHTDAGFNTRMSYDEAKVTDQKSTGRCWLFAATNIYRLRFIKKFNLEDNFELSQSYLFFWDKLEKSNYFLENIIQTRNEPLESRIVHHLLSTPINDGGQYDMFVNIIEKYGIVPKSAFPETKHSCNSRRLNDLIIAKLREFAMELRDCSGDVQKLKDAQMTVIYRIMVIFFGVPPSKFTWGFRDKKEKQYFEHTVSPHEFATKFVAFDTGDMISLISDPRNEYYKLYTVEYLGNIVGGNPVRYVNVPIDELSKYAAKTIAGGDPVWFGCDVGKHFSRDLHIMDLEIFDYNLVFGTELAQNREQRLRYGQSLMTHAMVLNAFHGDAEKVTRWRVENSWGDKANKGFATMTHEWFKQYVYQVVVNKSVLPSKITDVLSQTPIAFPAWDPMGSLA</sequence>
<evidence type="ECO:0000313" key="8">
    <source>
        <dbReference type="EMBL" id="CRZ09732.1"/>
    </source>
</evidence>
<feature type="active site" evidence="7">
    <location>
        <position position="399"/>
    </location>
</feature>
<dbReference type="GO" id="GO:0006508">
    <property type="term" value="P:proteolysis"/>
    <property type="evidence" value="ECO:0007669"/>
    <property type="project" value="UniProtKB-KW"/>
</dbReference>
<proteinExistence type="inferred from homology"/>
<protein>
    <recommendedName>
        <fullName evidence="2">bleomycin hydrolase</fullName>
        <ecNumber evidence="2">3.4.22.40</ecNumber>
    </recommendedName>
</protein>
<dbReference type="PANTHER" id="PTHR10363:SF2">
    <property type="entry name" value="BLEOMYCIN HYDROLASE"/>
    <property type="match status" value="1"/>
</dbReference>
<dbReference type="PIRSF" id="PIRSF005700">
    <property type="entry name" value="PepC"/>
    <property type="match status" value="1"/>
</dbReference>
<feature type="active site" evidence="7">
    <location>
        <position position="112"/>
    </location>
</feature>
<keyword evidence="4 6" id="KW-0378">Hydrolase</keyword>
<dbReference type="GO" id="GO:0009636">
    <property type="term" value="P:response to toxic substance"/>
    <property type="evidence" value="ECO:0007669"/>
    <property type="project" value="TreeGrafter"/>
</dbReference>
<evidence type="ECO:0000256" key="4">
    <source>
        <dbReference type="ARBA" id="ARBA00022801"/>
    </source>
</evidence>
<dbReference type="SUPFAM" id="SSF54001">
    <property type="entry name" value="Cysteine proteinases"/>
    <property type="match status" value="1"/>
</dbReference>
<dbReference type="AlphaFoldDB" id="A0A0H5R7K1"/>
<reference evidence="8" key="1">
    <citation type="submission" date="2015-04" db="EMBL/GenBank/DDBJ databases">
        <title>The genome sequence of the plant pathogenic Rhizarian Plasmodiophora brassicae reveals insights in its biotrophic life cycle and the origin of chitin synthesis.</title>
        <authorList>
            <person name="Schwelm A."/>
            <person name="Fogelqvist J."/>
            <person name="Knaust A."/>
            <person name="Julke S."/>
            <person name="Lilja T."/>
            <person name="Dhandapani V."/>
            <person name="Bonilla-Rosso G."/>
            <person name="Karlsson M."/>
            <person name="Shevchenko A."/>
            <person name="Choi S.R."/>
            <person name="Kim H.G."/>
            <person name="Park J.Y."/>
            <person name="Lim Y.P."/>
            <person name="Ludwig-Muller J."/>
            <person name="Dixelius C."/>
        </authorList>
    </citation>
    <scope>NUCLEOTIDE SEQUENCE</scope>
    <source>
        <tissue evidence="8">Potato root galls</tissue>
    </source>
</reference>
<comment type="similarity">
    <text evidence="6">Belongs to the peptidase C1 family.</text>
</comment>
<comment type="catalytic activity">
    <reaction evidence="1">
        <text>Inactivates bleomycin B2 (a cytotoxic glycometallopeptide) by hydrolysis of a carboxyamide bond of beta-aminoalanine, but also shows general aminopeptidase activity. The specificity varies somewhat with source, but amino acid arylamides of Met, Leu and Ala are preferred.</text>
        <dbReference type="EC" id="3.4.22.40"/>
    </reaction>
</comment>